<dbReference type="PANTHER" id="PTHR23355:SF65">
    <property type="entry name" value="EXORIBONUCLEASE CYT-4, PUTATIVE (AFU_ORTHOLOGUE AFUA_7G01550)-RELATED"/>
    <property type="match status" value="1"/>
</dbReference>
<dbReference type="Pfam" id="PF23216">
    <property type="entry name" value="WHD_CYT4"/>
    <property type="match status" value="1"/>
</dbReference>
<feature type="compositionally biased region" description="Acidic residues" evidence="1">
    <location>
        <begin position="142"/>
        <end position="152"/>
    </location>
</feature>
<evidence type="ECO:0000259" key="2">
    <source>
        <dbReference type="SMART" id="SM00955"/>
    </source>
</evidence>
<dbReference type="Pfam" id="PF00773">
    <property type="entry name" value="RNB"/>
    <property type="match status" value="1"/>
</dbReference>
<keyword evidence="3" id="KW-0378">Hydrolase</keyword>
<feature type="region of interest" description="Disordered" evidence="1">
    <location>
        <begin position="46"/>
        <end position="67"/>
    </location>
</feature>
<dbReference type="SUPFAM" id="SSF50249">
    <property type="entry name" value="Nucleic acid-binding proteins"/>
    <property type="match status" value="1"/>
</dbReference>
<evidence type="ECO:0000256" key="1">
    <source>
        <dbReference type="SAM" id="MobiDB-lite"/>
    </source>
</evidence>
<dbReference type="EMBL" id="JAVRRJ010000001">
    <property type="protein sequence ID" value="KAK5091617.1"/>
    <property type="molecule type" value="Genomic_DNA"/>
</dbReference>
<feature type="domain" description="RNB" evidence="2">
    <location>
        <begin position="570"/>
        <end position="930"/>
    </location>
</feature>
<protein>
    <submittedName>
        <fullName evidence="3">3'-5' RNA exonuclease complex component</fullName>
        <ecNumber evidence="3">3.1.13.1</ecNumber>
    </submittedName>
</protein>
<dbReference type="InterPro" id="IPR056624">
    <property type="entry name" value="WH_CYT4"/>
</dbReference>
<comment type="caution">
    <text evidence="3">The sequence shown here is derived from an EMBL/GenBank/DDBJ whole genome shotgun (WGS) entry which is preliminary data.</text>
</comment>
<feature type="region of interest" description="Disordered" evidence="1">
    <location>
        <begin position="138"/>
        <end position="165"/>
    </location>
</feature>
<gene>
    <name evidence="3" type="primary">MSU1</name>
    <name evidence="3" type="ORF">LTR05_001802</name>
</gene>
<keyword evidence="4" id="KW-1185">Reference proteome</keyword>
<keyword evidence="3" id="KW-0269">Exonuclease</keyword>
<keyword evidence="3" id="KW-0540">Nuclease</keyword>
<dbReference type="EC" id="3.1.13.1" evidence="3"/>
<dbReference type="GO" id="GO:0003723">
    <property type="term" value="F:RNA binding"/>
    <property type="evidence" value="ECO:0007669"/>
    <property type="project" value="InterPro"/>
</dbReference>
<dbReference type="GO" id="GO:0006402">
    <property type="term" value="P:mRNA catabolic process"/>
    <property type="evidence" value="ECO:0007669"/>
    <property type="project" value="TreeGrafter"/>
</dbReference>
<dbReference type="InterPro" id="IPR050180">
    <property type="entry name" value="RNR_Ribonuclease"/>
</dbReference>
<dbReference type="GO" id="GO:0008859">
    <property type="term" value="F:exoribonuclease II activity"/>
    <property type="evidence" value="ECO:0007669"/>
    <property type="project" value="UniProtKB-EC"/>
</dbReference>
<dbReference type="PANTHER" id="PTHR23355">
    <property type="entry name" value="RIBONUCLEASE"/>
    <property type="match status" value="1"/>
</dbReference>
<name>A0AAN7YAM6_9EURO</name>
<reference evidence="3 4" key="1">
    <citation type="submission" date="2023-08" db="EMBL/GenBank/DDBJ databases">
        <title>Black Yeasts Isolated from many extreme environments.</title>
        <authorList>
            <person name="Coleine C."/>
            <person name="Stajich J.E."/>
            <person name="Selbmann L."/>
        </authorList>
    </citation>
    <scope>NUCLEOTIDE SEQUENCE [LARGE SCALE GENOMIC DNA]</scope>
    <source>
        <strain evidence="3 4">CCFEE 5910</strain>
    </source>
</reference>
<dbReference type="GO" id="GO:0000932">
    <property type="term" value="C:P-body"/>
    <property type="evidence" value="ECO:0007669"/>
    <property type="project" value="TreeGrafter"/>
</dbReference>
<dbReference type="InterPro" id="IPR001900">
    <property type="entry name" value="RNase_II/R"/>
</dbReference>
<dbReference type="Proteomes" id="UP001309876">
    <property type="component" value="Unassembled WGS sequence"/>
</dbReference>
<dbReference type="InterPro" id="IPR056625">
    <property type="entry name" value="SH3_CYT4"/>
</dbReference>
<evidence type="ECO:0000313" key="3">
    <source>
        <dbReference type="EMBL" id="KAK5091617.1"/>
    </source>
</evidence>
<dbReference type="AlphaFoldDB" id="A0AAN7YAM6"/>
<accession>A0AAN7YAM6</accession>
<proteinExistence type="predicted"/>
<dbReference type="InterPro" id="IPR012340">
    <property type="entry name" value="NA-bd_OB-fold"/>
</dbReference>
<feature type="compositionally biased region" description="Polar residues" evidence="1">
    <location>
        <begin position="50"/>
        <end position="67"/>
    </location>
</feature>
<evidence type="ECO:0000313" key="4">
    <source>
        <dbReference type="Proteomes" id="UP001309876"/>
    </source>
</evidence>
<dbReference type="Pfam" id="PF23214">
    <property type="entry name" value="SH3_CYT4"/>
    <property type="match status" value="1"/>
</dbReference>
<sequence>MLSRDSLRYLRARTFSDRLTNTYTCPFCSIRSLRLSSNVLKLSSRERGSRLTSHSQTRPFTHGTTAPQGIQTYLGSAASPLEDTPLPAVADLFGKSHNVREYLRQWSSDYQETIKSNAPSEVLQTGRSVILPNSLFARDDSTGDVEPAEEALDTEHNGQDEDDDISTQGAMRFRRPGDLFIMKSNKVRAQLAICLGQTEAQHQYLLQSGSWFVDTQALFTGYTIPNFATEEEMAPIRNIMPVKPVQRTQAESGSEVYQHASGEVPPHLSAGLLRKFTLLGKEIERCRRDYADLLDNVYNQSADETSFKHLTLQELASNFLRKDLEALSPGTHMFLYDKLVEDERFLARQYKDSTSMMLVPRRMWNANKDVTEWARAYQEAAAQAAAGKEVYQELRNNPLTQFISKARRLISRSRKLRVPTSFGVLSPTLKDAVPRSGVVERRSTGEEFDTNDRKIIEVLWNAYIKRPWIAKHQASSRTNSICSLILRAVGAYPAFELDRRSGSLFLQEIGCLDPWYQTDNYKVTLPEHFSGLNLKANQLKDKEQNALSQLNLNDLHPHIPPFADTMADLRHDWGDMLAFCIDSAETRVVDDAISVEPSSEHPDHYWLHIHIAHPSAFIPINHPFFERAEYVTSAYYNPGGLMEPYFPIEITDRLCISPNRPSQVLTCSTLLHRNGSIKDVKMTPGLLRNIVKIDNHRLAESFNPTSTSKHSMLVGHKAAREKREGEDIRKKLETAAYHQKQAKLLKTHNDTFHLLQDLLSARWVSRLEEQPDRLKMPKFTRGSTSLFVSDVSFADRSYDRLFRSEHCYGDPTIQVSTLTSTTTETYEEQGIKYDIVGSSMLLCAEAFGYWARRREVPIIYRAQECHHAFPLERLNTLGPHEGYIAPIPGSSLRPARHVTLGMAQMSWCTNPLRRFYDLLNQYQVDAYIKAEATAAHGSSGSNSPDAEYPFATSKLSTYIETLDMIELSRTQTSAVSQWVLLALFRAFHFNEASLPPVWDVLVENPLQVGLSQASEGYTRATLARYNHPIYLEPSPGRYENKGKFRQHLPVKLTRIDYREKAIYGIAIGPPSDTPYNQDQYQQDSMAAQVSDTVVR</sequence>
<feature type="region of interest" description="Disordered" evidence="1">
    <location>
        <begin position="704"/>
        <end position="724"/>
    </location>
</feature>
<dbReference type="SMART" id="SM00955">
    <property type="entry name" value="RNB"/>
    <property type="match status" value="1"/>
</dbReference>
<organism evidence="3 4">
    <name type="scientific">Lithohypha guttulata</name>
    <dbReference type="NCBI Taxonomy" id="1690604"/>
    <lineage>
        <taxon>Eukaryota</taxon>
        <taxon>Fungi</taxon>
        <taxon>Dikarya</taxon>
        <taxon>Ascomycota</taxon>
        <taxon>Pezizomycotina</taxon>
        <taxon>Eurotiomycetes</taxon>
        <taxon>Chaetothyriomycetidae</taxon>
        <taxon>Chaetothyriales</taxon>
        <taxon>Trichomeriaceae</taxon>
        <taxon>Lithohypha</taxon>
    </lineage>
</organism>